<dbReference type="SUPFAM" id="SSF56601">
    <property type="entry name" value="beta-lactamase/transpeptidase-like"/>
    <property type="match status" value="1"/>
</dbReference>
<dbReference type="InterPro" id="IPR050789">
    <property type="entry name" value="Diverse_Enzym_Activities"/>
</dbReference>
<organism evidence="2">
    <name type="scientific">uncultured Sphingomonadaceae bacterium</name>
    <dbReference type="NCBI Taxonomy" id="169976"/>
    <lineage>
        <taxon>Bacteria</taxon>
        <taxon>Pseudomonadati</taxon>
        <taxon>Pseudomonadota</taxon>
        <taxon>Alphaproteobacteria</taxon>
        <taxon>Sphingomonadales</taxon>
        <taxon>Sphingomonadaceae</taxon>
        <taxon>environmental samples</taxon>
    </lineage>
</organism>
<dbReference type="PANTHER" id="PTHR43283:SF7">
    <property type="entry name" value="BETA-LACTAMASE-RELATED DOMAIN-CONTAINING PROTEIN"/>
    <property type="match status" value="1"/>
</dbReference>
<reference evidence="2" key="1">
    <citation type="submission" date="2020-02" db="EMBL/GenBank/DDBJ databases">
        <authorList>
            <person name="Meier V. D."/>
        </authorList>
    </citation>
    <scope>NUCLEOTIDE SEQUENCE</scope>
    <source>
        <strain evidence="2">AVDCRST_MAG39</strain>
    </source>
</reference>
<dbReference type="InterPro" id="IPR001466">
    <property type="entry name" value="Beta-lactam-related"/>
</dbReference>
<feature type="domain" description="Beta-lactamase-related" evidence="1">
    <location>
        <begin position="178"/>
        <end position="447"/>
    </location>
</feature>
<evidence type="ECO:0000259" key="1">
    <source>
        <dbReference type="Pfam" id="PF00144"/>
    </source>
</evidence>
<name>A0A6J4SQ25_9SPHN</name>
<dbReference type="Gene3D" id="3.40.710.10">
    <property type="entry name" value="DD-peptidase/beta-lactamase superfamily"/>
    <property type="match status" value="1"/>
</dbReference>
<proteinExistence type="predicted"/>
<dbReference type="Pfam" id="PF00144">
    <property type="entry name" value="Beta-lactamase"/>
    <property type="match status" value="1"/>
</dbReference>
<dbReference type="EMBL" id="CADCVW010000054">
    <property type="protein sequence ID" value="CAA9500469.1"/>
    <property type="molecule type" value="Genomic_DNA"/>
</dbReference>
<gene>
    <name evidence="2" type="ORF">AVDCRST_MAG39-1375</name>
</gene>
<protein>
    <submittedName>
        <fullName evidence="2">Beta-lactamase class C-like and penicillin binding proteins (PBPs) superfamily</fullName>
    </submittedName>
</protein>
<sequence>MPGFLCREGMQVRRSMFTLAAAATAVLPAVAVAQEERPAYVRALAAGYKAGFLCSNLFNGGLSEAQTEADDLRGTYENLSPLLAGLPAQVDRERRMVSVTYDPVMPPRVAVWRPLLGCAQLPIGATAEAVTTLPRINAKAPDLDASAWPMGDRGAIGRASGDPRALAGTIAGAFDRRSYGQGSETTAVLVVQNGRIVAERYRPDLDMHSSQRTWSVGKSLAASVIGAAVQQRLIDVDAPAPVPEWKAVGDPRGRITTDQLLRMASGLNSDHAGNRTDALYFGGVGVAHQAAGWPLVAPPGTAFRYANNDTVLTIRGLQHALGDGERSLRFPFEALLWKVGMTRTVPETDWRGHFVMSSQVWTTARDLARLGLLHLNDGLWNGERVLPAGWRDYVRRHGPAQPASGYGYGASWWTFQQGSGLPTDAIVARGNRGQYLVVVPSRQLVVVRRGFDGNGMAFDLDAFTRDLLAALG</sequence>
<dbReference type="AlphaFoldDB" id="A0A6J4SQ25"/>
<accession>A0A6J4SQ25</accession>
<dbReference type="PANTHER" id="PTHR43283">
    <property type="entry name" value="BETA-LACTAMASE-RELATED"/>
    <property type="match status" value="1"/>
</dbReference>
<evidence type="ECO:0000313" key="2">
    <source>
        <dbReference type="EMBL" id="CAA9500469.1"/>
    </source>
</evidence>
<dbReference type="InterPro" id="IPR012338">
    <property type="entry name" value="Beta-lactam/transpept-like"/>
</dbReference>